<name>A0A919T8F3_9ACTN</name>
<protein>
    <recommendedName>
        <fullName evidence="3">Lipoprotein</fullName>
    </recommendedName>
</protein>
<comment type="caution">
    <text evidence="1">The sequence shown here is derived from an EMBL/GenBank/DDBJ whole genome shotgun (WGS) entry which is preliminary data.</text>
</comment>
<evidence type="ECO:0008006" key="3">
    <source>
        <dbReference type="Google" id="ProtNLM"/>
    </source>
</evidence>
<organism evidence="1 2">
    <name type="scientific">Paractinoplanes toevensis</name>
    <dbReference type="NCBI Taxonomy" id="571911"/>
    <lineage>
        <taxon>Bacteria</taxon>
        <taxon>Bacillati</taxon>
        <taxon>Actinomycetota</taxon>
        <taxon>Actinomycetes</taxon>
        <taxon>Micromonosporales</taxon>
        <taxon>Micromonosporaceae</taxon>
        <taxon>Paractinoplanes</taxon>
    </lineage>
</organism>
<dbReference type="EMBL" id="BOQN01000038">
    <property type="protein sequence ID" value="GIM90930.1"/>
    <property type="molecule type" value="Genomic_DNA"/>
</dbReference>
<reference evidence="1 2" key="1">
    <citation type="submission" date="2021-03" db="EMBL/GenBank/DDBJ databases">
        <title>Whole genome shotgun sequence of Actinoplanes toevensis NBRC 105298.</title>
        <authorList>
            <person name="Komaki H."/>
            <person name="Tamura T."/>
        </authorList>
    </citation>
    <scope>NUCLEOTIDE SEQUENCE [LARGE SCALE GENOMIC DNA]</scope>
    <source>
        <strain evidence="1 2">NBRC 105298</strain>
    </source>
</reference>
<proteinExistence type="predicted"/>
<dbReference type="Proteomes" id="UP000677082">
    <property type="component" value="Unassembled WGS sequence"/>
</dbReference>
<keyword evidence="2" id="KW-1185">Reference proteome</keyword>
<sequence length="155" mass="15958">MLVTALAVAGCDGGKDDVETKTIDDAKAVVQARAESVAGQLGGVLTRPSLLDAPCTGRRGESGGDGVYFIQGGYQVALPAAEHVATAARVRDEWKAAGWTITDNRTIGTTAILAATTPDEFKVHLESTVQGSALALLVYSPCYGSPSGGNHAAWQ</sequence>
<gene>
    <name evidence="1" type="ORF">Ato02nite_027230</name>
</gene>
<dbReference type="AlphaFoldDB" id="A0A919T8F3"/>
<accession>A0A919T8F3</accession>
<evidence type="ECO:0000313" key="1">
    <source>
        <dbReference type="EMBL" id="GIM90930.1"/>
    </source>
</evidence>
<evidence type="ECO:0000313" key="2">
    <source>
        <dbReference type="Proteomes" id="UP000677082"/>
    </source>
</evidence>